<dbReference type="Pfam" id="PF02592">
    <property type="entry name" value="Vut_1"/>
    <property type="match status" value="1"/>
</dbReference>
<dbReference type="InterPro" id="IPR003744">
    <property type="entry name" value="YhhQ"/>
</dbReference>
<keyword evidence="1" id="KW-1133">Transmembrane helix</keyword>
<evidence type="ECO:0000313" key="2">
    <source>
        <dbReference type="EMBL" id="MDA3968373.1"/>
    </source>
</evidence>
<dbReference type="NCBIfam" id="TIGR00697">
    <property type="entry name" value="queuosine precursor transporter"/>
    <property type="match status" value="1"/>
</dbReference>
<reference evidence="2 3" key="1">
    <citation type="submission" date="2023-01" db="EMBL/GenBank/DDBJ databases">
        <title>Description of Helicobacter ibis sp. nov. isolated from faecal droppings of black-faced ibis (Theristicus melanopis).</title>
        <authorList>
            <person name="Lopez-Cantillo M."/>
            <person name="Vidal-Veuthey B."/>
            <person name="Mella A."/>
            <person name="De La Haba R."/>
            <person name="Collado L."/>
        </authorList>
    </citation>
    <scope>NUCLEOTIDE SEQUENCE [LARGE SCALE GENOMIC DNA]</scope>
    <source>
        <strain evidence="2 3">A82</strain>
    </source>
</reference>
<sequence length="231" mass="26158">MNEILLIISLVLTYSSVVLAYALFGIYGLIVFGVFATIVANIEVSILIDAFGITQTLGNVLFASTFLLTDALSEIHGKKVARKAVGISIFFSIMFLVFSQTWLLYTPVDLEFFVSLEQVFSQIPRIIIVSLLVFAFASYLDVWLYHWWWNLTTKIFNSKDKGLWIRNNGSTLISQFINTCLFTFGAFYGVYDLEVIYSIIVSSYLIFACMALLDTIALYAIVHLARRKGER</sequence>
<gene>
    <name evidence="2" type="ORF">PF021_01640</name>
</gene>
<dbReference type="HAMAP" id="MF_02088">
    <property type="entry name" value="Q_prec_transport"/>
    <property type="match status" value="1"/>
</dbReference>
<comment type="function">
    <text evidence="1">Involved in the import of queuosine (Q) precursors, required for Q precursor salvage.</text>
</comment>
<dbReference type="PANTHER" id="PTHR34300">
    <property type="entry name" value="QUEUOSINE PRECURSOR TRANSPORTER-RELATED"/>
    <property type="match status" value="1"/>
</dbReference>
<comment type="caution">
    <text evidence="2">The sequence shown here is derived from an EMBL/GenBank/DDBJ whole genome shotgun (WGS) entry which is preliminary data.</text>
</comment>
<feature type="transmembrane region" description="Helical" evidence="1">
    <location>
        <begin position="169"/>
        <end position="190"/>
    </location>
</feature>
<accession>A0ABT4VDV7</accession>
<dbReference type="EMBL" id="JAQHXR010000001">
    <property type="protein sequence ID" value="MDA3968373.1"/>
    <property type="molecule type" value="Genomic_DNA"/>
</dbReference>
<feature type="transmembrane region" description="Helical" evidence="1">
    <location>
        <begin position="84"/>
        <end position="105"/>
    </location>
</feature>
<feature type="transmembrane region" description="Helical" evidence="1">
    <location>
        <begin position="46"/>
        <end position="72"/>
    </location>
</feature>
<organism evidence="2 3">
    <name type="scientific">Helicobacter ibis</name>
    <dbReference type="NCBI Taxonomy" id="2962633"/>
    <lineage>
        <taxon>Bacteria</taxon>
        <taxon>Pseudomonadati</taxon>
        <taxon>Campylobacterota</taxon>
        <taxon>Epsilonproteobacteria</taxon>
        <taxon>Campylobacterales</taxon>
        <taxon>Helicobacteraceae</taxon>
        <taxon>Helicobacter</taxon>
    </lineage>
</organism>
<comment type="subcellular location">
    <subcellularLocation>
        <location evidence="1">Cell membrane</location>
        <topology evidence="1">Multi-pass membrane protein</topology>
    </subcellularLocation>
</comment>
<name>A0ABT4VDV7_9HELI</name>
<feature type="transmembrane region" description="Helical" evidence="1">
    <location>
        <begin position="196"/>
        <end position="222"/>
    </location>
</feature>
<evidence type="ECO:0000256" key="1">
    <source>
        <dbReference type="HAMAP-Rule" id="MF_02088"/>
    </source>
</evidence>
<keyword evidence="3" id="KW-1185">Reference proteome</keyword>
<dbReference type="Proteomes" id="UP001210261">
    <property type="component" value="Unassembled WGS sequence"/>
</dbReference>
<comment type="similarity">
    <text evidence="1">Belongs to the vitamin uptake transporter (VUT/ECF) (TC 2.A.88) family. Q precursor transporter subfamily.</text>
</comment>
<evidence type="ECO:0000313" key="3">
    <source>
        <dbReference type="Proteomes" id="UP001210261"/>
    </source>
</evidence>
<keyword evidence="1" id="KW-0472">Membrane</keyword>
<keyword evidence="1" id="KW-0813">Transport</keyword>
<feature type="transmembrane region" description="Helical" evidence="1">
    <location>
        <begin position="12"/>
        <end position="40"/>
    </location>
</feature>
<proteinExistence type="inferred from homology"/>
<protein>
    <recommendedName>
        <fullName evidence="1">Probable queuosine precursor transporter</fullName>
        <shortName evidence="1">Q precursor transporter</shortName>
    </recommendedName>
</protein>
<feature type="transmembrane region" description="Helical" evidence="1">
    <location>
        <begin position="125"/>
        <end position="148"/>
    </location>
</feature>
<dbReference type="PANTHER" id="PTHR34300:SF2">
    <property type="entry name" value="QUEUOSINE PRECURSOR TRANSPORTER-RELATED"/>
    <property type="match status" value="1"/>
</dbReference>
<dbReference type="RefSeq" id="WP_271020665.1">
    <property type="nucleotide sequence ID" value="NZ_JAQHXR010000001.1"/>
</dbReference>
<keyword evidence="1" id="KW-0812">Transmembrane</keyword>
<keyword evidence="1" id="KW-1003">Cell membrane</keyword>